<feature type="domain" description="Metallo-beta-lactamase" evidence="2">
    <location>
        <begin position="15"/>
        <end position="204"/>
    </location>
</feature>
<dbReference type="InterPro" id="IPR051682">
    <property type="entry name" value="Mito_Persulfide_Diox"/>
</dbReference>
<proteinExistence type="predicted"/>
<dbReference type="PANTHER" id="PTHR43084:SF1">
    <property type="entry name" value="PERSULFIDE DIOXYGENASE ETHE1, MITOCHONDRIAL"/>
    <property type="match status" value="1"/>
</dbReference>
<dbReference type="GO" id="GO:0050313">
    <property type="term" value="F:sulfur dioxygenase activity"/>
    <property type="evidence" value="ECO:0007669"/>
    <property type="project" value="InterPro"/>
</dbReference>
<dbReference type="SMART" id="SM00849">
    <property type="entry name" value="Lactamase_B"/>
    <property type="match status" value="1"/>
</dbReference>
<dbReference type="EMBL" id="CP123872">
    <property type="protein sequence ID" value="WND02111.1"/>
    <property type="molecule type" value="Genomic_DNA"/>
</dbReference>
<dbReference type="GO" id="GO:0046872">
    <property type="term" value="F:metal ion binding"/>
    <property type="evidence" value="ECO:0007669"/>
    <property type="project" value="UniProtKB-KW"/>
</dbReference>
<dbReference type="Pfam" id="PF00753">
    <property type="entry name" value="Lactamase_B"/>
    <property type="match status" value="1"/>
</dbReference>
<dbReference type="SUPFAM" id="SSF56281">
    <property type="entry name" value="Metallo-hydrolase/oxidoreductase"/>
    <property type="match status" value="1"/>
</dbReference>
<dbReference type="InterPro" id="IPR036866">
    <property type="entry name" value="RibonucZ/Hydroxyglut_hydro"/>
</dbReference>
<dbReference type="InterPro" id="IPR001279">
    <property type="entry name" value="Metallo-B-lactamas"/>
</dbReference>
<dbReference type="Gene3D" id="3.60.15.10">
    <property type="entry name" value="Ribonuclease Z/Hydroxyacylglutathione hydrolase-like"/>
    <property type="match status" value="1"/>
</dbReference>
<dbReference type="AlphaFoldDB" id="A0AA52EHE4"/>
<organism evidence="3 4">
    <name type="scientific">Temperatibacter marinus</name>
    <dbReference type="NCBI Taxonomy" id="1456591"/>
    <lineage>
        <taxon>Bacteria</taxon>
        <taxon>Pseudomonadati</taxon>
        <taxon>Pseudomonadota</taxon>
        <taxon>Alphaproteobacteria</taxon>
        <taxon>Kordiimonadales</taxon>
        <taxon>Temperatibacteraceae</taxon>
        <taxon>Temperatibacter</taxon>
    </lineage>
</organism>
<evidence type="ECO:0000313" key="3">
    <source>
        <dbReference type="EMBL" id="WND02111.1"/>
    </source>
</evidence>
<accession>A0AA52EHE4</accession>
<keyword evidence="1" id="KW-0479">Metal-binding</keyword>
<dbReference type="Proteomes" id="UP001268683">
    <property type="component" value="Chromosome"/>
</dbReference>
<dbReference type="GO" id="GO:0070813">
    <property type="term" value="P:hydrogen sulfide metabolic process"/>
    <property type="evidence" value="ECO:0007669"/>
    <property type="project" value="TreeGrafter"/>
</dbReference>
<reference evidence="3" key="1">
    <citation type="submission" date="2023-04" db="EMBL/GenBank/DDBJ databases">
        <title>Complete genome sequence of Temperatibacter marinus.</title>
        <authorList>
            <person name="Rong J.-C."/>
            <person name="Yi M.-L."/>
            <person name="Zhao Q."/>
        </authorList>
    </citation>
    <scope>NUCLEOTIDE SEQUENCE</scope>
    <source>
        <strain evidence="3">NBRC 110045</strain>
    </source>
</reference>
<dbReference type="KEGG" id="tmk:QGN29_11180"/>
<dbReference type="RefSeq" id="WP_310797946.1">
    <property type="nucleotide sequence ID" value="NZ_CP123872.1"/>
</dbReference>
<evidence type="ECO:0000259" key="2">
    <source>
        <dbReference type="SMART" id="SM00849"/>
    </source>
</evidence>
<evidence type="ECO:0000313" key="4">
    <source>
        <dbReference type="Proteomes" id="UP001268683"/>
    </source>
</evidence>
<keyword evidence="4" id="KW-1185">Reference proteome</keyword>
<gene>
    <name evidence="3" type="ORF">QGN29_11180</name>
</gene>
<name>A0AA52EHE4_9PROT</name>
<evidence type="ECO:0000256" key="1">
    <source>
        <dbReference type="ARBA" id="ARBA00022723"/>
    </source>
</evidence>
<sequence length="290" mass="32498">MQDIKIEIFFDPMTYTASYIVYDNKTRDAVIIDSVLNLDLTSGSITTDSADELRSYVHKNKLKIHYILETHVHADHLSAAAYLKHHYHAKTGIGAAIVDVQSIFGKLYNIKDIKGDGSDFDVLLKDNDCLKAGSMDIRCLATPGHTPACMTYVIQGNAFVGDTLFMPDFGSARCDFPGGCAETLYESIQKILTLGNKVNIYVGHDYAPNGREYEFVASIADHLENNIHINQCISREKFIKMRTERDSELSPPRLLLPSLQVNIKAGQLPTPEENETRYLKIPLIVKEIDK</sequence>
<dbReference type="CDD" id="cd07724">
    <property type="entry name" value="POD-like_MBL-fold"/>
    <property type="match status" value="1"/>
</dbReference>
<protein>
    <submittedName>
        <fullName evidence="3">MBL fold metallo-hydrolase</fullName>
    </submittedName>
</protein>
<dbReference type="PANTHER" id="PTHR43084">
    <property type="entry name" value="PERSULFIDE DIOXYGENASE ETHE1"/>
    <property type="match status" value="1"/>
</dbReference>
<dbReference type="GO" id="GO:0006749">
    <property type="term" value="P:glutathione metabolic process"/>
    <property type="evidence" value="ECO:0007669"/>
    <property type="project" value="InterPro"/>
</dbReference>
<dbReference type="InterPro" id="IPR044528">
    <property type="entry name" value="POD-like_MBL-fold"/>
</dbReference>